<sequence>MNDPRTSRNERGQDVGKLAARLRHSREVMDRRRAVERQREQIVSGAVREYWLAWQAISTIEQRRDRRTRALHDKIRHLEQVAATDIAVHHARQTAAVARMNEQGCSTDDIAELLEISVKGARRLLAVGRAEPEPGVHTARRE</sequence>
<evidence type="ECO:0000313" key="1">
    <source>
        <dbReference type="EMBL" id="MFF0499748.1"/>
    </source>
</evidence>
<reference evidence="1 2" key="1">
    <citation type="submission" date="2024-10" db="EMBL/GenBank/DDBJ databases">
        <title>The Natural Products Discovery Center: Release of the First 8490 Sequenced Strains for Exploring Actinobacteria Biosynthetic Diversity.</title>
        <authorList>
            <person name="Kalkreuter E."/>
            <person name="Kautsar S.A."/>
            <person name="Yang D."/>
            <person name="Bader C.D."/>
            <person name="Teijaro C.N."/>
            <person name="Fluegel L."/>
            <person name="Davis C.M."/>
            <person name="Simpson J.R."/>
            <person name="Lauterbach L."/>
            <person name="Steele A.D."/>
            <person name="Gui C."/>
            <person name="Meng S."/>
            <person name="Li G."/>
            <person name="Viehrig K."/>
            <person name="Ye F."/>
            <person name="Su P."/>
            <person name="Kiefer A.F."/>
            <person name="Nichols A."/>
            <person name="Cepeda A.J."/>
            <person name="Yan W."/>
            <person name="Fan B."/>
            <person name="Jiang Y."/>
            <person name="Adhikari A."/>
            <person name="Zheng C.-J."/>
            <person name="Schuster L."/>
            <person name="Cowan T.M."/>
            <person name="Smanski M.J."/>
            <person name="Chevrette M.G."/>
            <person name="De Carvalho L.P.S."/>
            <person name="Shen B."/>
        </authorList>
    </citation>
    <scope>NUCLEOTIDE SEQUENCE [LARGE SCALE GENOMIC DNA]</scope>
    <source>
        <strain evidence="1 2">NPDC004119</strain>
    </source>
</reference>
<accession>A0ABW6P9B2</accession>
<protein>
    <submittedName>
        <fullName evidence="1">Uncharacterized protein</fullName>
    </submittedName>
</protein>
<keyword evidence="2" id="KW-1185">Reference proteome</keyword>
<dbReference type="RefSeq" id="WP_387398455.1">
    <property type="nucleotide sequence ID" value="NZ_JBIAMT010000005.1"/>
</dbReference>
<proteinExistence type="predicted"/>
<comment type="caution">
    <text evidence="1">The sequence shown here is derived from an EMBL/GenBank/DDBJ whole genome shotgun (WGS) entry which is preliminary data.</text>
</comment>
<organism evidence="1 2">
    <name type="scientific">Nocardia aobensis</name>
    <dbReference type="NCBI Taxonomy" id="257277"/>
    <lineage>
        <taxon>Bacteria</taxon>
        <taxon>Bacillati</taxon>
        <taxon>Actinomycetota</taxon>
        <taxon>Actinomycetes</taxon>
        <taxon>Mycobacteriales</taxon>
        <taxon>Nocardiaceae</taxon>
        <taxon>Nocardia</taxon>
    </lineage>
</organism>
<dbReference type="EMBL" id="JBIAMT010000005">
    <property type="protein sequence ID" value="MFF0499748.1"/>
    <property type="molecule type" value="Genomic_DNA"/>
</dbReference>
<dbReference type="Proteomes" id="UP001601442">
    <property type="component" value="Unassembled WGS sequence"/>
</dbReference>
<evidence type="ECO:0000313" key="2">
    <source>
        <dbReference type="Proteomes" id="UP001601442"/>
    </source>
</evidence>
<gene>
    <name evidence="1" type="ORF">ACFYU5_25340</name>
</gene>
<name>A0ABW6P9B2_9NOCA</name>